<sequence>MERDVRGRFLPGNQVARGNRGNRQPKYGNNNAMKHGLYNRYTGLLPSRNGDLSIYKNGVCLGSLHKKYYHTTEKGEIMIDVQVVQRLIDICGLPESLFGDPEYVEYYE</sequence>
<protein>
    <submittedName>
        <fullName evidence="2">Uncharacterized protein</fullName>
    </submittedName>
</protein>
<comment type="caution">
    <text evidence="2">The sequence shown here is derived from an EMBL/GenBank/DDBJ whole genome shotgun (WGS) entry which is preliminary data.</text>
</comment>
<proteinExistence type="predicted"/>
<dbReference type="Proteomes" id="UP000269984">
    <property type="component" value="Unassembled WGS sequence"/>
</dbReference>
<gene>
    <name evidence="2" type="ORF">D8857_07615</name>
</gene>
<evidence type="ECO:0000256" key="1">
    <source>
        <dbReference type="SAM" id="MobiDB-lite"/>
    </source>
</evidence>
<reference evidence="2 3" key="1">
    <citation type="submission" date="2018-11" db="EMBL/GenBank/DDBJ databases">
        <title>Species Designations Belie Phenotypic and Genotypic Heterogeneity in Oral Streptococci.</title>
        <authorList>
            <person name="Velsko I."/>
        </authorList>
    </citation>
    <scope>NUCLEOTIDE SEQUENCE [LARGE SCALE GENOMIC DNA]</scope>
    <source>
        <strain evidence="2 3">BCC11</strain>
    </source>
</reference>
<dbReference type="EMBL" id="RJNP01000012">
    <property type="protein sequence ID" value="RSI71224.1"/>
    <property type="molecule type" value="Genomic_DNA"/>
</dbReference>
<dbReference type="RefSeq" id="WP_125457656.1">
    <property type="nucleotide sequence ID" value="NZ_RJNP01000012.1"/>
</dbReference>
<evidence type="ECO:0000313" key="3">
    <source>
        <dbReference type="Proteomes" id="UP000269984"/>
    </source>
</evidence>
<organism evidence="2 3">
    <name type="scientific">Streptococcus oralis</name>
    <dbReference type="NCBI Taxonomy" id="1303"/>
    <lineage>
        <taxon>Bacteria</taxon>
        <taxon>Bacillati</taxon>
        <taxon>Bacillota</taxon>
        <taxon>Bacilli</taxon>
        <taxon>Lactobacillales</taxon>
        <taxon>Streptococcaceae</taxon>
        <taxon>Streptococcus</taxon>
    </lineage>
</organism>
<dbReference type="AlphaFoldDB" id="A0A3R9I623"/>
<evidence type="ECO:0000313" key="2">
    <source>
        <dbReference type="EMBL" id="RSI71224.1"/>
    </source>
</evidence>
<feature type="region of interest" description="Disordered" evidence="1">
    <location>
        <begin position="1"/>
        <end position="32"/>
    </location>
</feature>
<name>A0A3R9I623_STROR</name>
<accession>A0A3R9I623</accession>